<evidence type="ECO:0000313" key="1">
    <source>
        <dbReference type="EMBL" id="OUM45818.1"/>
    </source>
</evidence>
<organism evidence="1 2">
    <name type="scientific">Bacillus pseudomycoides</name>
    <dbReference type="NCBI Taxonomy" id="64104"/>
    <lineage>
        <taxon>Bacteria</taxon>
        <taxon>Bacillati</taxon>
        <taxon>Bacillota</taxon>
        <taxon>Bacilli</taxon>
        <taxon>Bacillales</taxon>
        <taxon>Bacillaceae</taxon>
        <taxon>Bacillus</taxon>
        <taxon>Bacillus cereus group</taxon>
    </lineage>
</organism>
<dbReference type="Proteomes" id="UP000195321">
    <property type="component" value="Unassembled WGS sequence"/>
</dbReference>
<proteinExistence type="predicted"/>
<sequence>MLFLHQNHFLLSRAKTELSPRIKHLSKTPGAINQAIKKVTTYIDNIVLEYEGATTKDYLTKRKYEALETVLSYLVQEGYSQVKQDHISKKSGISKPIINYVFNWLQDLGVCQQIKVRRHGKIAPSIYILTLHNNYLKIIEYFKVKWAVAIDVCSTFTKFLKKKLFKKTVESKHEKKNILSNGIDILNFEELEKPNNTAQNTTDRSQDLNDYLSKDQKKAYRYITSQPVTYLTEQDAYTIALRMSKKIDRYQRWDFERCVEWFEYNQAEISNPAHFMKMFAEKSKQRKERNDYIAKEALTNMEHKQKYESKLPIIDWLNSKKMDSVLQKMGVLKS</sequence>
<accession>A0A1Y3M5W6</accession>
<evidence type="ECO:0000313" key="2">
    <source>
        <dbReference type="Proteomes" id="UP000195321"/>
    </source>
</evidence>
<dbReference type="AlphaFoldDB" id="A0A1Y3M5W6"/>
<dbReference type="EMBL" id="MWPX01000095">
    <property type="protein sequence ID" value="OUM45818.1"/>
    <property type="molecule type" value="Genomic_DNA"/>
</dbReference>
<reference evidence="1 2" key="1">
    <citation type="submission" date="2017-02" db="EMBL/GenBank/DDBJ databases">
        <title>Bacillus pseudomycoides isolate FSL K6-0042.</title>
        <authorList>
            <person name="Kovac J."/>
        </authorList>
    </citation>
    <scope>NUCLEOTIDE SEQUENCE [LARGE SCALE GENOMIC DNA]</scope>
    <source>
        <strain evidence="1 2">FSL K6-0042</strain>
    </source>
</reference>
<protein>
    <submittedName>
        <fullName evidence="1">Replicase RepFR55</fullName>
    </submittedName>
</protein>
<gene>
    <name evidence="1" type="ORF">BW425_27335</name>
</gene>
<comment type="caution">
    <text evidence="1">The sequence shown here is derived from an EMBL/GenBank/DDBJ whole genome shotgun (WGS) entry which is preliminary data.</text>
</comment>
<name>A0A1Y3M5W6_9BACI</name>